<dbReference type="EMBL" id="MT144239">
    <property type="protein sequence ID" value="QJA51135.1"/>
    <property type="molecule type" value="Genomic_DNA"/>
</dbReference>
<proteinExistence type="predicted"/>
<evidence type="ECO:0000313" key="2">
    <source>
        <dbReference type="EMBL" id="QJA71907.1"/>
    </source>
</evidence>
<accession>A0A6H1ZV37</accession>
<dbReference type="AlphaFoldDB" id="A0A6H1ZV37"/>
<evidence type="ECO:0000313" key="3">
    <source>
        <dbReference type="EMBL" id="QJH99650.1"/>
    </source>
</evidence>
<gene>
    <name evidence="2" type="ORF">MM415A02991_0007</name>
    <name evidence="1" type="ORF">TM448A01996_0008</name>
    <name evidence="3" type="ORF">TM448B01625_0018</name>
</gene>
<organism evidence="1">
    <name type="scientific">viral metagenome</name>
    <dbReference type="NCBI Taxonomy" id="1070528"/>
    <lineage>
        <taxon>unclassified sequences</taxon>
        <taxon>metagenomes</taxon>
        <taxon>organismal metagenomes</taxon>
    </lineage>
</organism>
<reference evidence="1" key="1">
    <citation type="submission" date="2020-03" db="EMBL/GenBank/DDBJ databases">
        <title>The deep terrestrial virosphere.</title>
        <authorList>
            <person name="Holmfeldt K."/>
            <person name="Nilsson E."/>
            <person name="Simone D."/>
            <person name="Lopez-Fernandez M."/>
            <person name="Wu X."/>
            <person name="de Brujin I."/>
            <person name="Lundin D."/>
            <person name="Andersson A."/>
            <person name="Bertilsson S."/>
            <person name="Dopson M."/>
        </authorList>
    </citation>
    <scope>NUCLEOTIDE SEQUENCE</scope>
    <source>
        <strain evidence="2">MM415A02991</strain>
        <strain evidence="1">TM448A01996</strain>
        <strain evidence="3">TM448B01625</strain>
    </source>
</reference>
<dbReference type="EMBL" id="MT141909">
    <property type="protein sequence ID" value="QJA71907.1"/>
    <property type="molecule type" value="Genomic_DNA"/>
</dbReference>
<sequence>MVIGNSTSAGNYYICTNCGMWVSSDSVHYCTDPTDRTTDRTQEIIDLLKQIISRLDGNWSEQKAVSLMNKGARDGRK</sequence>
<protein>
    <submittedName>
        <fullName evidence="1">Uncharacterized protein</fullName>
    </submittedName>
</protein>
<name>A0A6H1ZV37_9ZZZZ</name>
<evidence type="ECO:0000313" key="1">
    <source>
        <dbReference type="EMBL" id="QJA51135.1"/>
    </source>
</evidence>
<dbReference type="EMBL" id="MT144800">
    <property type="protein sequence ID" value="QJH99650.1"/>
    <property type="molecule type" value="Genomic_DNA"/>
</dbReference>